<dbReference type="Proteomes" id="UP000238375">
    <property type="component" value="Unassembled WGS sequence"/>
</dbReference>
<comment type="caution">
    <text evidence="1">The sequence shown here is derived from an EMBL/GenBank/DDBJ whole genome shotgun (WGS) entry which is preliminary data.</text>
</comment>
<dbReference type="RefSeq" id="WP_170108636.1">
    <property type="nucleotide sequence ID" value="NZ_PVTE01000002.1"/>
</dbReference>
<sequence>MSYSIEGKPGGARGITCIYIYAAAETVCQLSIYDTSEKENLAEGELGVLLSELGTDQ</sequence>
<protein>
    <submittedName>
        <fullName evidence="1">Uncharacterized protein</fullName>
    </submittedName>
</protein>
<organism evidence="1 2">
    <name type="scientific">Spirosoma oryzae</name>
    <dbReference type="NCBI Taxonomy" id="1469603"/>
    <lineage>
        <taxon>Bacteria</taxon>
        <taxon>Pseudomonadati</taxon>
        <taxon>Bacteroidota</taxon>
        <taxon>Cytophagia</taxon>
        <taxon>Cytophagales</taxon>
        <taxon>Cytophagaceae</taxon>
        <taxon>Spirosoma</taxon>
    </lineage>
</organism>
<name>A0A2T0TIH0_9BACT</name>
<dbReference type="EMBL" id="PVTE01000002">
    <property type="protein sequence ID" value="PRY45507.1"/>
    <property type="molecule type" value="Genomic_DNA"/>
</dbReference>
<reference evidence="1 2" key="1">
    <citation type="submission" date="2018-03" db="EMBL/GenBank/DDBJ databases">
        <title>Genomic Encyclopedia of Archaeal and Bacterial Type Strains, Phase II (KMG-II): from individual species to whole genera.</title>
        <authorList>
            <person name="Goeker M."/>
        </authorList>
    </citation>
    <scope>NUCLEOTIDE SEQUENCE [LARGE SCALE GENOMIC DNA]</scope>
    <source>
        <strain evidence="1 2">DSM 28354</strain>
    </source>
</reference>
<evidence type="ECO:0000313" key="2">
    <source>
        <dbReference type="Proteomes" id="UP000238375"/>
    </source>
</evidence>
<accession>A0A2T0TIH0</accession>
<evidence type="ECO:0000313" key="1">
    <source>
        <dbReference type="EMBL" id="PRY45507.1"/>
    </source>
</evidence>
<gene>
    <name evidence="1" type="ORF">CLV58_102256</name>
</gene>
<keyword evidence="2" id="KW-1185">Reference proteome</keyword>
<proteinExistence type="predicted"/>
<dbReference type="AlphaFoldDB" id="A0A2T0TIH0"/>